<feature type="compositionally biased region" description="Low complexity" evidence="1">
    <location>
        <begin position="1"/>
        <end position="11"/>
    </location>
</feature>
<name>A0A261SDH0_9BORD</name>
<evidence type="ECO:0000256" key="1">
    <source>
        <dbReference type="SAM" id="MobiDB-lite"/>
    </source>
</evidence>
<feature type="compositionally biased region" description="Basic and acidic residues" evidence="1">
    <location>
        <begin position="77"/>
        <end position="87"/>
    </location>
</feature>
<dbReference type="Proteomes" id="UP000217005">
    <property type="component" value="Unassembled WGS sequence"/>
</dbReference>
<proteinExistence type="predicted"/>
<evidence type="ECO:0000313" key="3">
    <source>
        <dbReference type="Proteomes" id="UP000217005"/>
    </source>
</evidence>
<dbReference type="EMBL" id="NEVL01000003">
    <property type="protein sequence ID" value="OZI35458.1"/>
    <property type="molecule type" value="Genomic_DNA"/>
</dbReference>
<accession>A0A261SDH0</accession>
<dbReference type="OrthoDB" id="8637286at2"/>
<feature type="region of interest" description="Disordered" evidence="1">
    <location>
        <begin position="1"/>
        <end position="101"/>
    </location>
</feature>
<comment type="caution">
    <text evidence="2">The sequence shown here is derived from an EMBL/GenBank/DDBJ whole genome shotgun (WGS) entry which is preliminary data.</text>
</comment>
<sequence length="101" mass="10257">MTHPKPGGPAAEPAPPPDQDRNDPGQPAAPEPSSEPQVDIADKVQKGLSDANARSDKGSNEDEDRATRPAGGGPAADSRDGVFKPADDTPGTLPTGKGPRV</sequence>
<evidence type="ECO:0000313" key="2">
    <source>
        <dbReference type="EMBL" id="OZI35458.1"/>
    </source>
</evidence>
<dbReference type="RefSeq" id="WP_094826267.1">
    <property type="nucleotide sequence ID" value="NZ_NEVL01000003.1"/>
</dbReference>
<gene>
    <name evidence="2" type="ORF">CEG14_10235</name>
</gene>
<dbReference type="AlphaFoldDB" id="A0A261SDH0"/>
<organism evidence="2 3">
    <name type="scientific">Bordetella genomosp. 1</name>
    <dbReference type="NCBI Taxonomy" id="1395607"/>
    <lineage>
        <taxon>Bacteria</taxon>
        <taxon>Pseudomonadati</taxon>
        <taxon>Pseudomonadota</taxon>
        <taxon>Betaproteobacteria</taxon>
        <taxon>Burkholderiales</taxon>
        <taxon>Alcaligenaceae</taxon>
        <taxon>Bordetella</taxon>
    </lineage>
</organism>
<protein>
    <submittedName>
        <fullName evidence="2">Uncharacterized protein</fullName>
    </submittedName>
</protein>
<reference evidence="2 3" key="1">
    <citation type="submission" date="2017-05" db="EMBL/GenBank/DDBJ databases">
        <title>Complete and WGS of Bordetella genogroups.</title>
        <authorList>
            <person name="Spilker T."/>
            <person name="LiPuma J."/>
        </authorList>
    </citation>
    <scope>NUCLEOTIDE SEQUENCE [LARGE SCALE GENOMIC DNA]</scope>
    <source>
        <strain evidence="2 3">AU17610</strain>
    </source>
</reference>